<evidence type="ECO:0000313" key="2">
    <source>
        <dbReference type="Proteomes" id="UP000789901"/>
    </source>
</evidence>
<gene>
    <name evidence="1" type="ORF">GMARGA_LOCUS44097</name>
</gene>
<name>A0ABN7XKF0_GIGMA</name>
<organism evidence="1 2">
    <name type="scientific">Gigaspora margarita</name>
    <dbReference type="NCBI Taxonomy" id="4874"/>
    <lineage>
        <taxon>Eukaryota</taxon>
        <taxon>Fungi</taxon>
        <taxon>Fungi incertae sedis</taxon>
        <taxon>Mucoromycota</taxon>
        <taxon>Glomeromycotina</taxon>
        <taxon>Glomeromycetes</taxon>
        <taxon>Diversisporales</taxon>
        <taxon>Gigasporaceae</taxon>
        <taxon>Gigaspora</taxon>
    </lineage>
</organism>
<feature type="non-terminal residue" evidence="1">
    <location>
        <position position="1"/>
    </location>
</feature>
<evidence type="ECO:0000313" key="1">
    <source>
        <dbReference type="EMBL" id="CAG8855276.1"/>
    </source>
</evidence>
<reference evidence="1 2" key="1">
    <citation type="submission" date="2021-06" db="EMBL/GenBank/DDBJ databases">
        <authorList>
            <person name="Kallberg Y."/>
            <person name="Tangrot J."/>
            <person name="Rosling A."/>
        </authorList>
    </citation>
    <scope>NUCLEOTIDE SEQUENCE [LARGE SCALE GENOMIC DNA]</scope>
    <source>
        <strain evidence="1 2">120-4 pot B 10/14</strain>
    </source>
</reference>
<dbReference type="EMBL" id="CAJVQB010147596">
    <property type="protein sequence ID" value="CAG8855276.1"/>
    <property type="molecule type" value="Genomic_DNA"/>
</dbReference>
<keyword evidence="2" id="KW-1185">Reference proteome</keyword>
<protein>
    <submittedName>
        <fullName evidence="1">33065_t:CDS:1</fullName>
    </submittedName>
</protein>
<feature type="non-terminal residue" evidence="1">
    <location>
        <position position="91"/>
    </location>
</feature>
<proteinExistence type="predicted"/>
<accession>A0ABN7XKF0</accession>
<comment type="caution">
    <text evidence="1">The sequence shown here is derived from an EMBL/GenBank/DDBJ whole genome shotgun (WGS) entry which is preliminary data.</text>
</comment>
<sequence length="91" mass="10796">LEFWTCAEDLSIDRASILYLYTKNLLNGFPYDLLESELLVKNQNLQNKVDQFWTCFDTSIKINNRSVNSKQRILSIIANNFEQHKIREKLK</sequence>
<dbReference type="Proteomes" id="UP000789901">
    <property type="component" value="Unassembled WGS sequence"/>
</dbReference>